<dbReference type="EMBL" id="JALLPB020000469">
    <property type="protein sequence ID" value="KAL3808796.1"/>
    <property type="molecule type" value="Genomic_DNA"/>
</dbReference>
<dbReference type="PANTHER" id="PTHR18895">
    <property type="entry name" value="HEMK METHYLTRANSFERASE"/>
    <property type="match status" value="1"/>
</dbReference>
<dbReference type="PROSITE" id="PS00092">
    <property type="entry name" value="N6_MTASE"/>
    <property type="match status" value="1"/>
</dbReference>
<dbReference type="SUPFAM" id="SSF53335">
    <property type="entry name" value="S-adenosyl-L-methionine-dependent methyltransferases"/>
    <property type="match status" value="1"/>
</dbReference>
<dbReference type="AlphaFoldDB" id="A0ABD3REL4"/>
<dbReference type="Gene3D" id="3.40.50.150">
    <property type="entry name" value="Vaccinia Virus protein VP39"/>
    <property type="match status" value="1"/>
</dbReference>
<dbReference type="CDD" id="cd02440">
    <property type="entry name" value="AdoMet_MTases"/>
    <property type="match status" value="1"/>
</dbReference>
<dbReference type="PANTHER" id="PTHR18895:SF74">
    <property type="entry name" value="MTRF1L RELEASE FACTOR GLUTAMINE METHYLTRANSFERASE"/>
    <property type="match status" value="1"/>
</dbReference>
<protein>
    <submittedName>
        <fullName evidence="1">Uncharacterized protein</fullName>
    </submittedName>
</protein>
<dbReference type="InterPro" id="IPR050320">
    <property type="entry name" value="N5-glutamine_MTase"/>
</dbReference>
<dbReference type="InterPro" id="IPR002052">
    <property type="entry name" value="DNA_methylase_N6_adenine_CS"/>
</dbReference>
<organism evidence="1 2">
    <name type="scientific">Cyclostephanos tholiformis</name>
    <dbReference type="NCBI Taxonomy" id="382380"/>
    <lineage>
        <taxon>Eukaryota</taxon>
        <taxon>Sar</taxon>
        <taxon>Stramenopiles</taxon>
        <taxon>Ochrophyta</taxon>
        <taxon>Bacillariophyta</taxon>
        <taxon>Coscinodiscophyceae</taxon>
        <taxon>Thalassiosirophycidae</taxon>
        <taxon>Stephanodiscales</taxon>
        <taxon>Stephanodiscaceae</taxon>
        <taxon>Cyclostephanos</taxon>
    </lineage>
</organism>
<accession>A0ABD3REL4</accession>
<evidence type="ECO:0000313" key="2">
    <source>
        <dbReference type="Proteomes" id="UP001530377"/>
    </source>
</evidence>
<dbReference type="InterPro" id="IPR029063">
    <property type="entry name" value="SAM-dependent_MTases_sf"/>
</dbReference>
<name>A0ABD3REL4_9STRA</name>
<dbReference type="Proteomes" id="UP001530377">
    <property type="component" value="Unassembled WGS sequence"/>
</dbReference>
<proteinExistence type="predicted"/>
<gene>
    <name evidence="1" type="ORF">ACHAXA_011180</name>
</gene>
<keyword evidence="2" id="KW-1185">Reference proteome</keyword>
<sequence>MGDEEGAVMYIGPDSLALIHHLHASMSNIIQSRSSAYGRILDVCTGSGVQALAAIAMLESREGGLAGDKPFAVAVDVNYRALRFTTFNAHLNGLKDKIVTVHADLLSEQSHANCESLNEVIMKVMINSKKQHHRNQLNPHKDDRKFDFLLANPPFIPVPPTRLDYSTSSLCAEGSDADGDNAPRYGLFSSGGASGEDCLRAIVRMAPSLLKSDGGLLAVVSEFMNPPLPSSTMTRSMGGDGVKYNLTARLETWWGSQQAANGLVFTNENAIDADMYAQRRAVRNDLADINVWRDHLKLHGISSVSPGLMFVQTINSDCFPSESKHSLALKHHFVPKSECGSIWTPHNVGAVQFTRDKIGSFAS</sequence>
<dbReference type="Pfam" id="PF06325">
    <property type="entry name" value="PrmA"/>
    <property type="match status" value="1"/>
</dbReference>
<comment type="caution">
    <text evidence="1">The sequence shown here is derived from an EMBL/GenBank/DDBJ whole genome shotgun (WGS) entry which is preliminary data.</text>
</comment>
<evidence type="ECO:0000313" key="1">
    <source>
        <dbReference type="EMBL" id="KAL3808796.1"/>
    </source>
</evidence>
<reference evidence="1 2" key="1">
    <citation type="submission" date="2024-10" db="EMBL/GenBank/DDBJ databases">
        <title>Updated reference genomes for cyclostephanoid diatoms.</title>
        <authorList>
            <person name="Roberts W.R."/>
            <person name="Alverson A.J."/>
        </authorList>
    </citation>
    <scope>NUCLEOTIDE SEQUENCE [LARGE SCALE GENOMIC DNA]</scope>
    <source>
        <strain evidence="1 2">AJA228-03</strain>
    </source>
</reference>